<sequence>MAHVSLFSKDDHTFLPTPRNLSGLLTSVYPFVLRPPLKTVHVITGYLGMMLHVAI</sequence>
<dbReference type="HOGENOM" id="CLU_3033356_0_0_1"/>
<protein>
    <submittedName>
        <fullName evidence="1">Uncharacterized protein</fullName>
    </submittedName>
</protein>
<keyword evidence="2" id="KW-1185">Reference proteome</keyword>
<name>A0A0C3K742_PISTI</name>
<dbReference type="EMBL" id="KN831967">
    <property type="protein sequence ID" value="KIO05417.1"/>
    <property type="molecule type" value="Genomic_DNA"/>
</dbReference>
<dbReference type="AlphaFoldDB" id="A0A0C3K742"/>
<reference evidence="1 2" key="1">
    <citation type="submission" date="2014-04" db="EMBL/GenBank/DDBJ databases">
        <authorList>
            <consortium name="DOE Joint Genome Institute"/>
            <person name="Kuo A."/>
            <person name="Kohler A."/>
            <person name="Costa M.D."/>
            <person name="Nagy L.G."/>
            <person name="Floudas D."/>
            <person name="Copeland A."/>
            <person name="Barry K.W."/>
            <person name="Cichocki N."/>
            <person name="Veneault-Fourrey C."/>
            <person name="LaButti K."/>
            <person name="Lindquist E.A."/>
            <person name="Lipzen A."/>
            <person name="Lundell T."/>
            <person name="Morin E."/>
            <person name="Murat C."/>
            <person name="Sun H."/>
            <person name="Tunlid A."/>
            <person name="Henrissat B."/>
            <person name="Grigoriev I.V."/>
            <person name="Hibbett D.S."/>
            <person name="Martin F."/>
            <person name="Nordberg H.P."/>
            <person name="Cantor M.N."/>
            <person name="Hua S.X."/>
        </authorList>
    </citation>
    <scope>NUCLEOTIDE SEQUENCE [LARGE SCALE GENOMIC DNA]</scope>
    <source>
        <strain evidence="1 2">Marx 270</strain>
    </source>
</reference>
<reference evidence="2" key="2">
    <citation type="submission" date="2015-01" db="EMBL/GenBank/DDBJ databases">
        <title>Evolutionary Origins and Diversification of the Mycorrhizal Mutualists.</title>
        <authorList>
            <consortium name="DOE Joint Genome Institute"/>
            <consortium name="Mycorrhizal Genomics Consortium"/>
            <person name="Kohler A."/>
            <person name="Kuo A."/>
            <person name="Nagy L.G."/>
            <person name="Floudas D."/>
            <person name="Copeland A."/>
            <person name="Barry K.W."/>
            <person name="Cichocki N."/>
            <person name="Veneault-Fourrey C."/>
            <person name="LaButti K."/>
            <person name="Lindquist E.A."/>
            <person name="Lipzen A."/>
            <person name="Lundell T."/>
            <person name="Morin E."/>
            <person name="Murat C."/>
            <person name="Riley R."/>
            <person name="Ohm R."/>
            <person name="Sun H."/>
            <person name="Tunlid A."/>
            <person name="Henrissat B."/>
            <person name="Grigoriev I.V."/>
            <person name="Hibbett D.S."/>
            <person name="Martin F."/>
        </authorList>
    </citation>
    <scope>NUCLEOTIDE SEQUENCE [LARGE SCALE GENOMIC DNA]</scope>
    <source>
        <strain evidence="2">Marx 270</strain>
    </source>
</reference>
<proteinExistence type="predicted"/>
<evidence type="ECO:0000313" key="2">
    <source>
        <dbReference type="Proteomes" id="UP000054217"/>
    </source>
</evidence>
<dbReference type="Proteomes" id="UP000054217">
    <property type="component" value="Unassembled WGS sequence"/>
</dbReference>
<gene>
    <name evidence="1" type="ORF">M404DRAFT_1000004</name>
</gene>
<evidence type="ECO:0000313" key="1">
    <source>
        <dbReference type="EMBL" id="KIO05417.1"/>
    </source>
</evidence>
<accession>A0A0C3K742</accession>
<organism evidence="1 2">
    <name type="scientific">Pisolithus tinctorius Marx 270</name>
    <dbReference type="NCBI Taxonomy" id="870435"/>
    <lineage>
        <taxon>Eukaryota</taxon>
        <taxon>Fungi</taxon>
        <taxon>Dikarya</taxon>
        <taxon>Basidiomycota</taxon>
        <taxon>Agaricomycotina</taxon>
        <taxon>Agaricomycetes</taxon>
        <taxon>Agaricomycetidae</taxon>
        <taxon>Boletales</taxon>
        <taxon>Sclerodermatineae</taxon>
        <taxon>Pisolithaceae</taxon>
        <taxon>Pisolithus</taxon>
    </lineage>
</organism>
<dbReference type="InParanoid" id="A0A0C3K742"/>